<evidence type="ECO:0000313" key="3">
    <source>
        <dbReference type="Proteomes" id="UP000308489"/>
    </source>
</evidence>
<feature type="transmembrane region" description="Helical" evidence="1">
    <location>
        <begin position="132"/>
        <end position="152"/>
    </location>
</feature>
<feature type="transmembrane region" description="Helical" evidence="1">
    <location>
        <begin position="52"/>
        <end position="75"/>
    </location>
</feature>
<sequence length="155" mass="17624">MKKVRALYRYEMINLVKSKIFWGYTGLFLFGLQQMYSALIGEGRFMGGVSSIINFSWLPINLIMLPLMIILYYVGKSRNEIIDTLDLSIRERLYSKLLVTVTLNLISLILVIFLLIYGGLSSLSPSYKNSLLIGFIVSYVITIVESSNILLYDAS</sequence>
<accession>A0A4U9QYV6</accession>
<evidence type="ECO:0000313" key="2">
    <source>
        <dbReference type="EMBL" id="VTQ81580.1"/>
    </source>
</evidence>
<name>A0A4U9QYV6_HATHI</name>
<feature type="transmembrane region" description="Helical" evidence="1">
    <location>
        <begin position="21"/>
        <end position="40"/>
    </location>
</feature>
<reference evidence="2 3" key="1">
    <citation type="submission" date="2019-05" db="EMBL/GenBank/DDBJ databases">
        <authorList>
            <consortium name="Pathogen Informatics"/>
        </authorList>
    </citation>
    <scope>NUCLEOTIDE SEQUENCE [LARGE SCALE GENOMIC DNA]</scope>
    <source>
        <strain evidence="2 3">NCTC503</strain>
    </source>
</reference>
<dbReference type="OrthoDB" id="1875420at2"/>
<gene>
    <name evidence="2" type="ORF">NCTC503_00031</name>
</gene>
<keyword evidence="1" id="KW-0812">Transmembrane</keyword>
<keyword evidence="1" id="KW-0472">Membrane</keyword>
<keyword evidence="1" id="KW-1133">Transmembrane helix</keyword>
<keyword evidence="3" id="KW-1185">Reference proteome</keyword>
<proteinExistence type="predicted"/>
<dbReference type="Proteomes" id="UP000308489">
    <property type="component" value="Chromosome 1"/>
</dbReference>
<dbReference type="AlphaFoldDB" id="A0A4U9QYV6"/>
<dbReference type="KEGG" id="hhw:NCTC503_00031"/>
<dbReference type="EMBL" id="LR590481">
    <property type="protein sequence ID" value="VTQ81580.1"/>
    <property type="molecule type" value="Genomic_DNA"/>
</dbReference>
<feature type="transmembrane region" description="Helical" evidence="1">
    <location>
        <begin position="96"/>
        <end position="120"/>
    </location>
</feature>
<dbReference type="RefSeq" id="WP_138208898.1">
    <property type="nucleotide sequence ID" value="NZ_CBCRUQ010000025.1"/>
</dbReference>
<evidence type="ECO:0000256" key="1">
    <source>
        <dbReference type="SAM" id="Phobius"/>
    </source>
</evidence>
<protein>
    <submittedName>
        <fullName evidence="2">Uncharacterized protein</fullName>
    </submittedName>
</protein>
<organism evidence="2 3">
    <name type="scientific">Hathewaya histolytica</name>
    <name type="common">Clostridium histolyticum</name>
    <dbReference type="NCBI Taxonomy" id="1498"/>
    <lineage>
        <taxon>Bacteria</taxon>
        <taxon>Bacillati</taxon>
        <taxon>Bacillota</taxon>
        <taxon>Clostridia</taxon>
        <taxon>Eubacteriales</taxon>
        <taxon>Clostridiaceae</taxon>
        <taxon>Hathewaya</taxon>
    </lineage>
</organism>